<sequence length="121" mass="13874">MNGTERTQNDTADEVPYLALTTPERVNPAIFTDYMTEVSEHILATIHETAHAMHDYVDQMVGIMGKTVMDAHTANLQRGKDSLANIQVMEQETEAMEYQMYQYMCRIKQAHDEVFTLVKET</sequence>
<evidence type="ECO:0000313" key="1">
    <source>
        <dbReference type="EMBL" id="SAL98333.1"/>
    </source>
</evidence>
<organism evidence="1">
    <name type="scientific">Absidia glauca</name>
    <name type="common">Pin mould</name>
    <dbReference type="NCBI Taxonomy" id="4829"/>
    <lineage>
        <taxon>Eukaryota</taxon>
        <taxon>Fungi</taxon>
        <taxon>Fungi incertae sedis</taxon>
        <taxon>Mucoromycota</taxon>
        <taxon>Mucoromycotina</taxon>
        <taxon>Mucoromycetes</taxon>
        <taxon>Mucorales</taxon>
        <taxon>Cunninghamellaceae</taxon>
        <taxon>Absidia</taxon>
    </lineage>
</organism>
<evidence type="ECO:0000313" key="2">
    <source>
        <dbReference type="Proteomes" id="UP000078561"/>
    </source>
</evidence>
<name>A0A163JC08_ABSGL</name>
<dbReference type="InParanoid" id="A0A163JC08"/>
<dbReference type="AlphaFoldDB" id="A0A163JC08"/>
<accession>A0A163JC08</accession>
<gene>
    <name evidence="1" type="primary">ABSGL_03862.1 scaffold 4679</name>
</gene>
<keyword evidence="2" id="KW-1185">Reference proteome</keyword>
<proteinExistence type="predicted"/>
<dbReference type="Proteomes" id="UP000078561">
    <property type="component" value="Unassembled WGS sequence"/>
</dbReference>
<reference evidence="1" key="1">
    <citation type="submission" date="2016-04" db="EMBL/GenBank/DDBJ databases">
        <authorList>
            <person name="Evans L.H."/>
            <person name="Alamgir A."/>
            <person name="Owens N."/>
            <person name="Weber N.D."/>
            <person name="Virtaneva K."/>
            <person name="Barbian K."/>
            <person name="Babar A."/>
            <person name="Rosenke K."/>
        </authorList>
    </citation>
    <scope>NUCLEOTIDE SEQUENCE [LARGE SCALE GENOMIC DNA]</scope>
    <source>
        <strain evidence="1">CBS 101.48</strain>
    </source>
</reference>
<protein>
    <submittedName>
        <fullName evidence="1">Uncharacterized protein</fullName>
    </submittedName>
</protein>
<dbReference type="EMBL" id="LT552064">
    <property type="protein sequence ID" value="SAL98333.1"/>
    <property type="molecule type" value="Genomic_DNA"/>
</dbReference>